<dbReference type="GO" id="GO:0004747">
    <property type="term" value="F:ribokinase activity"/>
    <property type="evidence" value="ECO:0007669"/>
    <property type="project" value="UniProtKB-EC"/>
</dbReference>
<evidence type="ECO:0000259" key="4">
    <source>
        <dbReference type="Pfam" id="PF00294"/>
    </source>
</evidence>
<dbReference type="InterPro" id="IPR052700">
    <property type="entry name" value="Carb_kinase_PfkB-like"/>
</dbReference>
<evidence type="ECO:0000256" key="1">
    <source>
        <dbReference type="ARBA" id="ARBA00010688"/>
    </source>
</evidence>
<dbReference type="InterPro" id="IPR011611">
    <property type="entry name" value="PfkB_dom"/>
</dbReference>
<dbReference type="AlphaFoldDB" id="A0A3B0TXI0"/>
<dbReference type="InterPro" id="IPR002173">
    <property type="entry name" value="Carboh/pur_kinase_PfkB_CS"/>
</dbReference>
<dbReference type="Gene3D" id="3.30.1110.10">
    <property type="match status" value="1"/>
</dbReference>
<dbReference type="InterPro" id="IPR029056">
    <property type="entry name" value="Ribokinase-like"/>
</dbReference>
<organism evidence="5">
    <name type="scientific">hydrothermal vent metagenome</name>
    <dbReference type="NCBI Taxonomy" id="652676"/>
    <lineage>
        <taxon>unclassified sequences</taxon>
        <taxon>metagenomes</taxon>
        <taxon>ecological metagenomes</taxon>
    </lineage>
</organism>
<dbReference type="CDD" id="cd01168">
    <property type="entry name" value="adenosine_kinase"/>
    <property type="match status" value="1"/>
</dbReference>
<name>A0A3B0TXI0_9ZZZZ</name>
<dbReference type="PANTHER" id="PTHR43320:SF3">
    <property type="entry name" value="CARBOHYDRATE KINASE PFKB DOMAIN-CONTAINING PROTEIN"/>
    <property type="match status" value="1"/>
</dbReference>
<protein>
    <submittedName>
        <fullName evidence="5">Ribokinase</fullName>
        <ecNumber evidence="5">2.7.1.15</ecNumber>
    </submittedName>
</protein>
<evidence type="ECO:0000256" key="2">
    <source>
        <dbReference type="ARBA" id="ARBA00022679"/>
    </source>
</evidence>
<dbReference type="EC" id="2.7.1.15" evidence="5"/>
<keyword evidence="2 5" id="KW-0808">Transferase</keyword>
<evidence type="ECO:0000313" key="5">
    <source>
        <dbReference type="EMBL" id="VAW20893.1"/>
    </source>
</evidence>
<evidence type="ECO:0000256" key="3">
    <source>
        <dbReference type="ARBA" id="ARBA00022777"/>
    </source>
</evidence>
<reference evidence="5" key="1">
    <citation type="submission" date="2018-06" db="EMBL/GenBank/DDBJ databases">
        <authorList>
            <person name="Zhirakovskaya E."/>
        </authorList>
    </citation>
    <scope>NUCLEOTIDE SEQUENCE</scope>
</reference>
<feature type="domain" description="Carbohydrate kinase PfkB" evidence="4">
    <location>
        <begin position="55"/>
        <end position="317"/>
    </location>
</feature>
<proteinExistence type="inferred from homology"/>
<keyword evidence="3 5" id="KW-0418">Kinase</keyword>
<dbReference type="Pfam" id="PF00294">
    <property type="entry name" value="PfkB"/>
    <property type="match status" value="1"/>
</dbReference>
<accession>A0A3B0TXI0</accession>
<sequence length="334" mass="35721">MNKGRDNLPAVLGIGNALVDIMTSIENDTILEEFGLPRGSMTLVDAGKSEEIYEATLVRQESVTTGGSAANTIHALAGLGGNCGYLGKIGKDKLGNIFKEEFEKRSINTHLSLSGKGTGRVMALVSRDSERTMATFLGAAVDLDAADLDETVFIDYEYLYIEGYLVQNHELIETAIKMAKSKGLKIAIDLSSYNVVEENLGFLKMLIKDYVDIVFANEEEALAFTGQQPEAALKALSGQCGLAIVKIGKKGSLIKEGGKEIKIGSVKAQAIDTTGAGDSYAAGFLYGLTNNLSLEQCGKIAALVSGKVVEVMGAKLPENVWGELNWQIKNLCTH</sequence>
<dbReference type="EMBL" id="UOEP01000130">
    <property type="protein sequence ID" value="VAW20893.1"/>
    <property type="molecule type" value="Genomic_DNA"/>
</dbReference>
<dbReference type="PANTHER" id="PTHR43320">
    <property type="entry name" value="SUGAR KINASE"/>
    <property type="match status" value="1"/>
</dbReference>
<dbReference type="PROSITE" id="PS00584">
    <property type="entry name" value="PFKB_KINASES_2"/>
    <property type="match status" value="1"/>
</dbReference>
<dbReference type="SUPFAM" id="SSF53613">
    <property type="entry name" value="Ribokinase-like"/>
    <property type="match status" value="1"/>
</dbReference>
<dbReference type="Gene3D" id="3.40.1190.20">
    <property type="match status" value="1"/>
</dbReference>
<gene>
    <name evidence="5" type="ORF">MNBD_BACTEROID01-1577</name>
</gene>
<comment type="similarity">
    <text evidence="1">Belongs to the carbohydrate kinase PfkB family.</text>
</comment>